<keyword evidence="2" id="KW-1185">Reference proteome</keyword>
<dbReference type="OrthoDB" id="981624at2"/>
<dbReference type="EMBL" id="CP042437">
    <property type="protein sequence ID" value="QEC78968.1"/>
    <property type="molecule type" value="Genomic_DNA"/>
</dbReference>
<accession>A0A5B8W9N3</accession>
<dbReference type="KEGG" id="mgk:FSB76_24580"/>
<protein>
    <submittedName>
        <fullName evidence="1">Uncharacterized protein</fullName>
    </submittedName>
</protein>
<evidence type="ECO:0000313" key="2">
    <source>
        <dbReference type="Proteomes" id="UP000321362"/>
    </source>
</evidence>
<proteinExistence type="predicted"/>
<name>A0A5B8W9N3_9SPHI</name>
<gene>
    <name evidence="1" type="ORF">FSB76_24580</name>
</gene>
<dbReference type="RefSeq" id="WP_147058102.1">
    <property type="nucleotide sequence ID" value="NZ_CP042437.1"/>
</dbReference>
<dbReference type="Proteomes" id="UP000321362">
    <property type="component" value="Chromosome"/>
</dbReference>
<evidence type="ECO:0000313" key="1">
    <source>
        <dbReference type="EMBL" id="QEC78968.1"/>
    </source>
</evidence>
<sequence>MPICALCHKNDADKKGSHLIPHFLMKKIDNVDGRPGRELELGFELSGGYVTGYFGSSVLPERLAPVFGELTEEELEKSRSKLIVDDLLCTACEMRLGNLESAYAQTLKKTSTGNYTSTEDSYLAFLFWCSIFWRMSVTDTKAYKLDETDEYHLRIILDGGLDATDIPAYTEKLGKEITGISYELIRCLNYTNKNTAKVLMKNENTVPYAMLIGEFAVFLTVDPNKKSEEVQTFLGLEKLRKEAKTNTCQQGESVLSAGNDVFDEAYREGAEFWVEDFTKTVSEICDALHKKFVGAGAMGGEIKKKIMVAIADNEGPMGRRYTPEAMHDAIMKTIVNYEPYKSMHD</sequence>
<organism evidence="1 2">
    <name type="scientific">Mucilaginibacter ginsenosidivorax</name>
    <dbReference type="NCBI Taxonomy" id="862126"/>
    <lineage>
        <taxon>Bacteria</taxon>
        <taxon>Pseudomonadati</taxon>
        <taxon>Bacteroidota</taxon>
        <taxon>Sphingobacteriia</taxon>
        <taxon>Sphingobacteriales</taxon>
        <taxon>Sphingobacteriaceae</taxon>
        <taxon>Mucilaginibacter</taxon>
    </lineage>
</organism>
<dbReference type="AlphaFoldDB" id="A0A5B8W9N3"/>
<reference evidence="1 2" key="1">
    <citation type="journal article" date="2013" name="J. Microbiol.">
        <title>Mucilaginibacter ginsenosidivorax sp. nov., with ginsenoside converting activity isolated from sediment.</title>
        <authorList>
            <person name="Kim J.K."/>
            <person name="Choi T.E."/>
            <person name="Liu Q.M."/>
            <person name="Park H.Y."/>
            <person name="Yi T.H."/>
            <person name="Yoon M.H."/>
            <person name="Kim S.C."/>
            <person name="Im W.T."/>
        </authorList>
    </citation>
    <scope>NUCLEOTIDE SEQUENCE [LARGE SCALE GENOMIC DNA]</scope>
    <source>
        <strain evidence="1 2">KHI28</strain>
    </source>
</reference>